<dbReference type="EMBL" id="JBHTLJ010000002">
    <property type="protein sequence ID" value="MFD1162444.1"/>
    <property type="molecule type" value="Genomic_DNA"/>
</dbReference>
<feature type="domain" description="Nudix hydrolase" evidence="2">
    <location>
        <begin position="29"/>
        <end position="177"/>
    </location>
</feature>
<proteinExistence type="predicted"/>
<dbReference type="PROSITE" id="PS00893">
    <property type="entry name" value="NUDIX_BOX"/>
    <property type="match status" value="1"/>
</dbReference>
<sequence length="184" mass="20990">MEEFIDIVTKQGEPTGKSVLKSIIHQKGHYHNTAHVWFYTQYRHILLAQRSAKKTICPLLWDVSVAGHVDAGETIKQAAIRETKEEIGLDISECDLNRIGVFECFQSYENGIVDNEFHHAFICELSVSIDELTPQKDEVEALKLVSFDDFNNLIDSINTNNNHFVASNRSYYETVFQNILQAIA</sequence>
<dbReference type="CDD" id="cd04692">
    <property type="entry name" value="NUDIX_Hydrolase"/>
    <property type="match status" value="1"/>
</dbReference>
<protein>
    <submittedName>
        <fullName evidence="3">NUDIX domain-containing protein</fullName>
    </submittedName>
</protein>
<dbReference type="PANTHER" id="PTHR10885">
    <property type="entry name" value="ISOPENTENYL-DIPHOSPHATE DELTA-ISOMERASE"/>
    <property type="match status" value="1"/>
</dbReference>
<dbReference type="Gene3D" id="3.90.79.10">
    <property type="entry name" value="Nucleoside Triphosphate Pyrophosphohydrolase"/>
    <property type="match status" value="1"/>
</dbReference>
<evidence type="ECO:0000313" key="3">
    <source>
        <dbReference type="EMBL" id="MFD1162444.1"/>
    </source>
</evidence>
<keyword evidence="4" id="KW-1185">Reference proteome</keyword>
<dbReference type="Pfam" id="PF00293">
    <property type="entry name" value="NUDIX"/>
    <property type="match status" value="1"/>
</dbReference>
<evidence type="ECO:0000256" key="1">
    <source>
        <dbReference type="ARBA" id="ARBA00022801"/>
    </source>
</evidence>
<keyword evidence="1" id="KW-0378">Hydrolase</keyword>
<dbReference type="InterPro" id="IPR000086">
    <property type="entry name" value="NUDIX_hydrolase_dom"/>
</dbReference>
<dbReference type="PANTHER" id="PTHR10885:SF0">
    <property type="entry name" value="ISOPENTENYL-DIPHOSPHATE DELTA-ISOMERASE"/>
    <property type="match status" value="1"/>
</dbReference>
<dbReference type="PROSITE" id="PS51462">
    <property type="entry name" value="NUDIX"/>
    <property type="match status" value="1"/>
</dbReference>
<dbReference type="InterPro" id="IPR020084">
    <property type="entry name" value="NUDIX_hydrolase_CS"/>
</dbReference>
<dbReference type="Proteomes" id="UP001597163">
    <property type="component" value="Unassembled WGS sequence"/>
</dbReference>
<accession>A0ABW3RBJ7</accession>
<name>A0ABW3RBJ7_9FLAO</name>
<organism evidence="3 4">
    <name type="scientific">Hwangdonia seohaensis</name>
    <dbReference type="NCBI Taxonomy" id="1240727"/>
    <lineage>
        <taxon>Bacteria</taxon>
        <taxon>Pseudomonadati</taxon>
        <taxon>Bacteroidota</taxon>
        <taxon>Flavobacteriia</taxon>
        <taxon>Flavobacteriales</taxon>
        <taxon>Flavobacteriaceae</taxon>
        <taxon>Hwangdonia</taxon>
    </lineage>
</organism>
<dbReference type="RefSeq" id="WP_311938796.1">
    <property type="nucleotide sequence ID" value="NZ_JAVSCK010000002.1"/>
</dbReference>
<reference evidence="4" key="1">
    <citation type="journal article" date="2019" name="Int. J. Syst. Evol. Microbiol.">
        <title>The Global Catalogue of Microorganisms (GCM) 10K type strain sequencing project: providing services to taxonomists for standard genome sequencing and annotation.</title>
        <authorList>
            <consortium name="The Broad Institute Genomics Platform"/>
            <consortium name="The Broad Institute Genome Sequencing Center for Infectious Disease"/>
            <person name="Wu L."/>
            <person name="Ma J."/>
        </authorList>
    </citation>
    <scope>NUCLEOTIDE SEQUENCE [LARGE SCALE GENOMIC DNA]</scope>
    <source>
        <strain evidence="4">CCUG 63246</strain>
    </source>
</reference>
<dbReference type="InterPro" id="IPR015797">
    <property type="entry name" value="NUDIX_hydrolase-like_dom_sf"/>
</dbReference>
<dbReference type="SUPFAM" id="SSF55811">
    <property type="entry name" value="Nudix"/>
    <property type="match status" value="1"/>
</dbReference>
<evidence type="ECO:0000313" key="4">
    <source>
        <dbReference type="Proteomes" id="UP001597163"/>
    </source>
</evidence>
<comment type="caution">
    <text evidence="3">The sequence shown here is derived from an EMBL/GenBank/DDBJ whole genome shotgun (WGS) entry which is preliminary data.</text>
</comment>
<gene>
    <name evidence="3" type="ORF">ACFQ2E_08455</name>
</gene>
<evidence type="ECO:0000259" key="2">
    <source>
        <dbReference type="PROSITE" id="PS51462"/>
    </source>
</evidence>